<dbReference type="GO" id="GO:0003723">
    <property type="term" value="F:RNA binding"/>
    <property type="evidence" value="ECO:0007669"/>
    <property type="project" value="UniProtKB-KW"/>
</dbReference>
<dbReference type="InterPro" id="IPR036986">
    <property type="entry name" value="S4_RNA-bd_sf"/>
</dbReference>
<dbReference type="SMART" id="SM00363">
    <property type="entry name" value="S4"/>
    <property type="match status" value="1"/>
</dbReference>
<dbReference type="SUPFAM" id="SSF55174">
    <property type="entry name" value="Alpha-L RNA-binding motif"/>
    <property type="match status" value="1"/>
</dbReference>
<keyword evidence="4" id="KW-1185">Reference proteome</keyword>
<dbReference type="Pfam" id="PF13275">
    <property type="entry name" value="S4_2"/>
    <property type="match status" value="1"/>
</dbReference>
<evidence type="ECO:0000259" key="2">
    <source>
        <dbReference type="SMART" id="SM00363"/>
    </source>
</evidence>
<name>A0A4P6EIE3_9MICO</name>
<protein>
    <submittedName>
        <fullName evidence="3">RNA-binding S4 domain-containing protein</fullName>
    </submittedName>
</protein>
<sequence length="74" mass="7858">MSPQAVPIRDDMIRLGQFLKLAGLADTGNEARDLVADGEVRVNGQVETRRGRQLGRGDVVSVASPQGERSAVVA</sequence>
<keyword evidence="1" id="KW-0694">RNA-binding</keyword>
<evidence type="ECO:0000313" key="3">
    <source>
        <dbReference type="EMBL" id="QAY62350.1"/>
    </source>
</evidence>
<accession>A0A4P6EIE3</accession>
<dbReference type="Proteomes" id="UP000291758">
    <property type="component" value="Chromosome"/>
</dbReference>
<dbReference type="CDD" id="cd00165">
    <property type="entry name" value="S4"/>
    <property type="match status" value="1"/>
</dbReference>
<dbReference type="AlphaFoldDB" id="A0A4P6EIE3"/>
<gene>
    <name evidence="3" type="ORF">ET495_02690</name>
</gene>
<evidence type="ECO:0000313" key="4">
    <source>
        <dbReference type="Proteomes" id="UP000291758"/>
    </source>
</evidence>
<feature type="domain" description="RNA-binding S4" evidence="2">
    <location>
        <begin position="13"/>
        <end position="68"/>
    </location>
</feature>
<organism evidence="3 4">
    <name type="scientific">Xylanimonas allomyrinae</name>
    <dbReference type="NCBI Taxonomy" id="2509459"/>
    <lineage>
        <taxon>Bacteria</taxon>
        <taxon>Bacillati</taxon>
        <taxon>Actinomycetota</taxon>
        <taxon>Actinomycetes</taxon>
        <taxon>Micrococcales</taxon>
        <taxon>Promicromonosporaceae</taxon>
        <taxon>Xylanimonas</taxon>
    </lineage>
</organism>
<dbReference type="Gene3D" id="3.10.290.10">
    <property type="entry name" value="RNA-binding S4 domain"/>
    <property type="match status" value="1"/>
</dbReference>
<dbReference type="InterPro" id="IPR002942">
    <property type="entry name" value="S4_RNA-bd"/>
</dbReference>
<dbReference type="EMBL" id="CP035495">
    <property type="protein sequence ID" value="QAY62350.1"/>
    <property type="molecule type" value="Genomic_DNA"/>
</dbReference>
<dbReference type="OrthoDB" id="9811532at2"/>
<dbReference type="KEGG" id="xyl:ET495_02690"/>
<proteinExistence type="predicted"/>
<dbReference type="PROSITE" id="PS50889">
    <property type="entry name" value="S4"/>
    <property type="match status" value="1"/>
</dbReference>
<reference evidence="3 4" key="1">
    <citation type="submission" date="2019-01" db="EMBL/GenBank/DDBJ databases">
        <title>Genome sequencing of strain 2JSPR-7.</title>
        <authorList>
            <person name="Heo J."/>
            <person name="Kim S.-J."/>
            <person name="Kim J.-S."/>
            <person name="Hong S.-B."/>
            <person name="Kwon S.-W."/>
        </authorList>
    </citation>
    <scope>NUCLEOTIDE SEQUENCE [LARGE SCALE GENOMIC DNA]</scope>
    <source>
        <strain evidence="3 4">2JSPR-7</strain>
    </source>
</reference>
<evidence type="ECO:0000256" key="1">
    <source>
        <dbReference type="PROSITE-ProRule" id="PRU00182"/>
    </source>
</evidence>